<evidence type="ECO:0000313" key="2">
    <source>
        <dbReference type="EMBL" id="JAS78822.1"/>
    </source>
</evidence>
<dbReference type="InterPro" id="IPR000210">
    <property type="entry name" value="BTB/POZ_dom"/>
</dbReference>
<dbReference type="InterPro" id="IPR011333">
    <property type="entry name" value="SKP1/BTB/POZ_sf"/>
</dbReference>
<protein>
    <recommendedName>
        <fullName evidence="1">BTB domain-containing protein</fullName>
    </recommendedName>
</protein>
<dbReference type="SMART" id="SM00225">
    <property type="entry name" value="BTB"/>
    <property type="match status" value="1"/>
</dbReference>
<feature type="non-terminal residue" evidence="2">
    <location>
        <position position="276"/>
    </location>
</feature>
<dbReference type="FunFam" id="3.30.710.10:FF:000014">
    <property type="entry name" value="Rho-related BTB domain-containing protein 2 isoform 1"/>
    <property type="match status" value="1"/>
</dbReference>
<accession>A0A1B6HVV2</accession>
<organism evidence="2">
    <name type="scientific">Homalodisca liturata</name>
    <dbReference type="NCBI Taxonomy" id="320908"/>
    <lineage>
        <taxon>Eukaryota</taxon>
        <taxon>Metazoa</taxon>
        <taxon>Ecdysozoa</taxon>
        <taxon>Arthropoda</taxon>
        <taxon>Hexapoda</taxon>
        <taxon>Insecta</taxon>
        <taxon>Pterygota</taxon>
        <taxon>Neoptera</taxon>
        <taxon>Paraneoptera</taxon>
        <taxon>Hemiptera</taxon>
        <taxon>Auchenorrhyncha</taxon>
        <taxon>Membracoidea</taxon>
        <taxon>Cicadellidae</taxon>
        <taxon>Cicadellinae</taxon>
        <taxon>Proconiini</taxon>
        <taxon>Homalodisca</taxon>
    </lineage>
</organism>
<dbReference type="PROSITE" id="PS50097">
    <property type="entry name" value="BTB"/>
    <property type="match status" value="1"/>
</dbReference>
<dbReference type="SUPFAM" id="SSF54695">
    <property type="entry name" value="POZ domain"/>
    <property type="match status" value="1"/>
</dbReference>
<reference evidence="2" key="1">
    <citation type="submission" date="2015-11" db="EMBL/GenBank/DDBJ databases">
        <title>De novo transcriptome assembly of four potential Pierce s Disease insect vectors from Arizona vineyards.</title>
        <authorList>
            <person name="Tassone E.E."/>
        </authorList>
    </citation>
    <scope>NUCLEOTIDE SEQUENCE</scope>
</reference>
<dbReference type="AlphaFoldDB" id="A0A1B6HVV2"/>
<dbReference type="Gene3D" id="3.30.710.10">
    <property type="entry name" value="Potassium Channel Kv1.1, Chain A"/>
    <property type="match status" value="1"/>
</dbReference>
<dbReference type="Pfam" id="PF00651">
    <property type="entry name" value="BTB"/>
    <property type="match status" value="1"/>
</dbReference>
<feature type="non-terminal residue" evidence="2">
    <location>
        <position position="1"/>
    </location>
</feature>
<evidence type="ECO:0000259" key="1">
    <source>
        <dbReference type="PROSITE" id="PS50097"/>
    </source>
</evidence>
<dbReference type="EMBL" id="GECU01028884">
    <property type="protein sequence ID" value="JAS78822.1"/>
    <property type="molecule type" value="Transcribed_RNA"/>
</dbReference>
<name>A0A1B6HVV2_9HEMI</name>
<gene>
    <name evidence="2" type="ORF">g.45323</name>
</gene>
<dbReference type="PANTHER" id="PTHR24413">
    <property type="entry name" value="SPECKLE-TYPE POZ PROTEIN"/>
    <property type="match status" value="1"/>
</dbReference>
<feature type="domain" description="BTB" evidence="1">
    <location>
        <begin position="90"/>
        <end position="157"/>
    </location>
</feature>
<sequence length="276" mass="32212">LVTPHAIQQCLQFLYTGTLDNRYSQLQSLPLGLLLEIRQAAEFMELPELLVYVSNIQAHEEFLNPELKQRYRQAIRVRLKELVLGQGLFADVLFQLDDGSLSAHRPLLMARCDMMRAMFSGDFREGSAKVILFPGVRTDTFRQLVSFLYCDDVSTVLPTRCLDLLELANRLCLQRLVNLVEKRVVEELSRICSVSDNGDVVEHCLRLLEPCKLHNADQLADWCMNHLCVNYNKLCKMSPKLLRSLHPENQDYLTEHRWPPVWYLKDYDYYDKCYHE</sequence>
<proteinExistence type="predicted"/>
<dbReference type="CDD" id="cd18499">
    <property type="entry name" value="BACK_RHOBTB"/>
    <property type="match status" value="1"/>
</dbReference>